<dbReference type="AlphaFoldDB" id="A0A1S3GRW2"/>
<dbReference type="GO" id="GO:0030154">
    <property type="term" value="P:cell differentiation"/>
    <property type="evidence" value="ECO:0007669"/>
    <property type="project" value="UniProtKB-KW"/>
</dbReference>
<dbReference type="Proteomes" id="UP000081671">
    <property type="component" value="Unplaced"/>
</dbReference>
<evidence type="ECO:0000256" key="5">
    <source>
        <dbReference type="ARBA" id="ARBA00023163"/>
    </source>
</evidence>
<keyword evidence="7" id="KW-1185">Reference proteome</keyword>
<dbReference type="FunCoup" id="A0A1S3GRW2">
    <property type="interactions" value="289"/>
</dbReference>
<organism evidence="7 8">
    <name type="scientific">Dipodomys ordii</name>
    <name type="common">Ord's kangaroo rat</name>
    <dbReference type="NCBI Taxonomy" id="10020"/>
    <lineage>
        <taxon>Eukaryota</taxon>
        <taxon>Metazoa</taxon>
        <taxon>Chordata</taxon>
        <taxon>Craniata</taxon>
        <taxon>Vertebrata</taxon>
        <taxon>Euteleostomi</taxon>
        <taxon>Mammalia</taxon>
        <taxon>Eutheria</taxon>
        <taxon>Euarchontoglires</taxon>
        <taxon>Glires</taxon>
        <taxon>Rodentia</taxon>
        <taxon>Castorimorpha</taxon>
        <taxon>Heteromyidae</taxon>
        <taxon>Dipodomyinae</taxon>
        <taxon>Dipodomys</taxon>
    </lineage>
</organism>
<keyword evidence="6" id="KW-0539">Nucleus</keyword>
<name>A0A1S3GRW2_DIPOR</name>
<accession>A0A1S3GRW2</accession>
<sequence length="135" mass="15110">MSELRGRRGLPAMSAVDDDIREVLDAGASGRFLAREMQAILLAEAARSRRVPGQASAPPLHDPPGLLAIRERMFHHYLTHSPRIPVRIMRDIEERRRLFVEGCRAREAAFDADPPELRPDALAFTLALAAQHARE</sequence>
<dbReference type="KEGG" id="dord:106000888"/>
<dbReference type="PANTHER" id="PTHR15556">
    <property type="entry name" value="EP300-INTERACTING INHIBITOR OF DIFFERENTIATION 2-RELATED"/>
    <property type="match status" value="1"/>
</dbReference>
<comment type="subcellular location">
    <subcellularLocation>
        <location evidence="1">Nucleus</location>
    </subcellularLocation>
</comment>
<evidence type="ECO:0000256" key="1">
    <source>
        <dbReference type="ARBA" id="ARBA00004123"/>
    </source>
</evidence>
<evidence type="ECO:0000256" key="4">
    <source>
        <dbReference type="ARBA" id="ARBA00023015"/>
    </source>
</evidence>
<dbReference type="GO" id="GO:0003714">
    <property type="term" value="F:transcription corepressor activity"/>
    <property type="evidence" value="ECO:0007669"/>
    <property type="project" value="TreeGrafter"/>
</dbReference>
<evidence type="ECO:0000256" key="3">
    <source>
        <dbReference type="ARBA" id="ARBA00022782"/>
    </source>
</evidence>
<dbReference type="InterPro" id="IPR033258">
    <property type="entry name" value="EID"/>
</dbReference>
<dbReference type="GO" id="GO:0005654">
    <property type="term" value="C:nucleoplasm"/>
    <property type="evidence" value="ECO:0007669"/>
    <property type="project" value="TreeGrafter"/>
</dbReference>
<gene>
    <name evidence="8" type="primary">Eid2b</name>
</gene>
<keyword evidence="3" id="KW-0221">Differentiation</keyword>
<keyword evidence="2" id="KW-0678">Repressor</keyword>
<evidence type="ECO:0000313" key="8">
    <source>
        <dbReference type="RefSeq" id="XP_012891551.1"/>
    </source>
</evidence>
<dbReference type="RefSeq" id="XP_012891551.1">
    <property type="nucleotide sequence ID" value="XM_013036097.1"/>
</dbReference>
<keyword evidence="4" id="KW-0805">Transcription regulation</keyword>
<dbReference type="GeneID" id="106000888"/>
<reference evidence="8" key="1">
    <citation type="submission" date="2025-08" db="UniProtKB">
        <authorList>
            <consortium name="RefSeq"/>
        </authorList>
    </citation>
    <scope>IDENTIFICATION</scope>
    <source>
        <tissue evidence="8">Kidney</tissue>
    </source>
</reference>
<proteinExistence type="predicted"/>
<keyword evidence="5" id="KW-0804">Transcription</keyword>
<evidence type="ECO:0000256" key="6">
    <source>
        <dbReference type="ARBA" id="ARBA00023242"/>
    </source>
</evidence>
<dbReference type="OrthoDB" id="9539848at2759"/>
<dbReference type="CTD" id="126272"/>
<evidence type="ECO:0000313" key="7">
    <source>
        <dbReference type="Proteomes" id="UP000081671"/>
    </source>
</evidence>
<dbReference type="PANTHER" id="PTHR15556:SF4">
    <property type="entry name" value="EP300-INTERACTING INHIBITOR OF DIFFERENTIATION 2B"/>
    <property type="match status" value="1"/>
</dbReference>
<protein>
    <submittedName>
        <fullName evidence="8">EP300-interacting inhibitor of differentiation 2B</fullName>
    </submittedName>
</protein>
<evidence type="ECO:0000256" key="2">
    <source>
        <dbReference type="ARBA" id="ARBA00022491"/>
    </source>
</evidence>
<dbReference type="InParanoid" id="A0A1S3GRW2"/>